<name>X1ETD9_9ZZZZ</name>
<dbReference type="Gene3D" id="3.40.190.10">
    <property type="entry name" value="Periplasmic binding protein-like II"/>
    <property type="match status" value="1"/>
</dbReference>
<evidence type="ECO:0000313" key="1">
    <source>
        <dbReference type="EMBL" id="GAH11903.1"/>
    </source>
</evidence>
<feature type="non-terminal residue" evidence="1">
    <location>
        <position position="222"/>
    </location>
</feature>
<accession>X1ETD9</accession>
<reference evidence="1" key="1">
    <citation type="journal article" date="2014" name="Front. Microbiol.">
        <title>High frequency of phylogenetically diverse reductive dehalogenase-homologous genes in deep subseafloor sedimentary metagenomes.</title>
        <authorList>
            <person name="Kawai M."/>
            <person name="Futagami T."/>
            <person name="Toyoda A."/>
            <person name="Takaki Y."/>
            <person name="Nishi S."/>
            <person name="Hori S."/>
            <person name="Arai W."/>
            <person name="Tsubouchi T."/>
            <person name="Morono Y."/>
            <person name="Uchiyama I."/>
            <person name="Ito T."/>
            <person name="Fujiyama A."/>
            <person name="Inagaki F."/>
            <person name="Takami H."/>
        </authorList>
    </citation>
    <scope>NUCLEOTIDE SEQUENCE</scope>
    <source>
        <strain evidence="1">Expedition CK06-06</strain>
    </source>
</reference>
<gene>
    <name evidence="1" type="ORF">S01H4_58044</name>
</gene>
<proteinExistence type="predicted"/>
<dbReference type="SUPFAM" id="SSF53850">
    <property type="entry name" value="Periplasmic binding protein-like II"/>
    <property type="match status" value="1"/>
</dbReference>
<dbReference type="AlphaFoldDB" id="X1ETD9"/>
<dbReference type="EMBL" id="BART01033862">
    <property type="protein sequence ID" value="GAH11903.1"/>
    <property type="molecule type" value="Genomic_DNA"/>
</dbReference>
<comment type="caution">
    <text evidence="1">The sequence shown here is derived from an EMBL/GenBank/DDBJ whole genome shotgun (WGS) entry which is preliminary data.</text>
</comment>
<sequence length="222" mass="24442">QLSVRLMAGEVPTVYDGFSGRMLSYGPLFLELPKPTAPFLPGALDAVARGDTLLVYPMAFHGTLPIINVTLVEDAGCKVPDVQWTTTEATELAFCLDESGKGHLFAFFTQKQSSQDHLWAWMSGGARLFEGGDYSHSTFNSDYAVAYLEWEKSLFDLDYLPGNPSQYDVMEWVNGFSVGKLAIGISGFKSRVAAAYEDGKIDKPQEFKHISYPHLPSVEGNP</sequence>
<organism evidence="1">
    <name type="scientific">marine sediment metagenome</name>
    <dbReference type="NCBI Taxonomy" id="412755"/>
    <lineage>
        <taxon>unclassified sequences</taxon>
        <taxon>metagenomes</taxon>
        <taxon>ecological metagenomes</taxon>
    </lineage>
</organism>
<feature type="non-terminal residue" evidence="1">
    <location>
        <position position="1"/>
    </location>
</feature>
<protein>
    <submittedName>
        <fullName evidence="1">Uncharacterized protein</fullName>
    </submittedName>
</protein>